<keyword evidence="4 6" id="KW-1133">Transmembrane helix</keyword>
<comment type="subcellular location">
    <subcellularLocation>
        <location evidence="6">Cell membrane</location>
        <topology evidence="6">Multi-pass membrane protein</topology>
    </subcellularLocation>
    <subcellularLocation>
        <location evidence="1">Membrane</location>
        <topology evidence="1">Multi-pass membrane protein</topology>
    </subcellularLocation>
</comment>
<dbReference type="Proteomes" id="UP000028091">
    <property type="component" value="Unassembled WGS sequence"/>
</dbReference>
<dbReference type="GO" id="GO:0005886">
    <property type="term" value="C:plasma membrane"/>
    <property type="evidence" value="ECO:0007669"/>
    <property type="project" value="UniProtKB-SubCell"/>
</dbReference>
<dbReference type="OrthoDB" id="9792581at2"/>
<dbReference type="PANTHER" id="PTHR43701:SF13">
    <property type="entry name" value="MEMBRANE TRANSPORTER PROTEIN YRKJ-RELATED"/>
    <property type="match status" value="1"/>
</dbReference>
<keyword evidence="3 6" id="KW-0812">Transmembrane</keyword>
<keyword evidence="5 6" id="KW-0472">Membrane</keyword>
<comment type="caution">
    <text evidence="7">The sequence shown here is derived from an EMBL/GenBank/DDBJ whole genome shotgun (WGS) entry which is preliminary data.</text>
</comment>
<dbReference type="eggNOG" id="COG0730">
    <property type="taxonomic scope" value="Bacteria"/>
</dbReference>
<evidence type="ECO:0000313" key="8">
    <source>
        <dbReference type="Proteomes" id="UP000028091"/>
    </source>
</evidence>
<evidence type="ECO:0000256" key="1">
    <source>
        <dbReference type="ARBA" id="ARBA00004141"/>
    </source>
</evidence>
<accession>A0A081L821</accession>
<gene>
    <name evidence="7" type="ORF">BA70_09340</name>
</gene>
<dbReference type="AlphaFoldDB" id="A0A081L821"/>
<dbReference type="EMBL" id="JOTP01000024">
    <property type="protein sequence ID" value="KEP25397.1"/>
    <property type="molecule type" value="Genomic_DNA"/>
</dbReference>
<feature type="transmembrane region" description="Helical" evidence="6">
    <location>
        <begin position="177"/>
        <end position="195"/>
    </location>
</feature>
<evidence type="ECO:0000313" key="7">
    <source>
        <dbReference type="EMBL" id="KEP25397.1"/>
    </source>
</evidence>
<dbReference type="InterPro" id="IPR051598">
    <property type="entry name" value="TSUP/Inactive_protease-like"/>
</dbReference>
<feature type="transmembrane region" description="Helical" evidence="6">
    <location>
        <begin position="146"/>
        <end position="171"/>
    </location>
</feature>
<dbReference type="Pfam" id="PF01925">
    <property type="entry name" value="TauE"/>
    <property type="match status" value="1"/>
</dbReference>
<feature type="transmembrane region" description="Helical" evidence="6">
    <location>
        <begin position="237"/>
        <end position="255"/>
    </location>
</feature>
<evidence type="ECO:0000256" key="5">
    <source>
        <dbReference type="ARBA" id="ARBA00023136"/>
    </source>
</evidence>
<evidence type="ECO:0000256" key="4">
    <source>
        <dbReference type="ARBA" id="ARBA00022989"/>
    </source>
</evidence>
<dbReference type="InterPro" id="IPR002781">
    <property type="entry name" value="TM_pro_TauE-like"/>
</dbReference>
<dbReference type="PANTHER" id="PTHR43701">
    <property type="entry name" value="MEMBRANE TRANSPORTER PROTEIN MJ0441-RELATED"/>
    <property type="match status" value="1"/>
</dbReference>
<evidence type="ECO:0000256" key="3">
    <source>
        <dbReference type="ARBA" id="ARBA00022692"/>
    </source>
</evidence>
<feature type="transmembrane region" description="Helical" evidence="6">
    <location>
        <begin position="83"/>
        <end position="103"/>
    </location>
</feature>
<feature type="transmembrane region" description="Helical" evidence="6">
    <location>
        <begin position="109"/>
        <end position="125"/>
    </location>
</feature>
<sequence length="258" mass="26785">MDFAFLITLFIIGCIGSFLSGMVGIGGSVINYPMLLYIPPLVGVMAMSAHEVSGIGAIQVLFSTLGGVLAYRKSGFLHRSLILYMGSSILAGSLLGSYVSHFMPEKGMNLVYGLLAIVAVILMLIPKKGQRADAEGEVTFHKGLAAGIAFVIGSVSGVLGAGGAFILVPVMLSILKIPVRMTIASSLAITFLSAIGASAGKVLTGQVMLLPAVVLMAASLIAAPIGAKVGQKINAVYLQWLLAVMITATAIKIWLDLF</sequence>
<keyword evidence="6" id="KW-1003">Cell membrane</keyword>
<proteinExistence type="inferred from homology"/>
<feature type="transmembrane region" description="Helical" evidence="6">
    <location>
        <begin position="7"/>
        <end position="32"/>
    </location>
</feature>
<protein>
    <recommendedName>
        <fullName evidence="6">Probable membrane transporter protein</fullName>
    </recommendedName>
</protein>
<evidence type="ECO:0000256" key="2">
    <source>
        <dbReference type="ARBA" id="ARBA00009142"/>
    </source>
</evidence>
<keyword evidence="8" id="KW-1185">Reference proteome</keyword>
<organism evidence="7 8">
    <name type="scientific">Bacillus zhangzhouensis</name>
    <dbReference type="NCBI Taxonomy" id="1178540"/>
    <lineage>
        <taxon>Bacteria</taxon>
        <taxon>Bacillati</taxon>
        <taxon>Bacillota</taxon>
        <taxon>Bacilli</taxon>
        <taxon>Bacillales</taxon>
        <taxon>Bacillaceae</taxon>
        <taxon>Bacillus</taxon>
    </lineage>
</organism>
<reference evidence="7 8" key="1">
    <citation type="submission" date="2012-09" db="EMBL/GenBank/DDBJ databases">
        <title>Genome Sequence of Bacillus sp. DW5-4.</title>
        <authorList>
            <person name="Lai Q."/>
            <person name="Liu Y."/>
            <person name="Shao Z."/>
        </authorList>
    </citation>
    <scope>NUCLEOTIDE SEQUENCE [LARGE SCALE GENOMIC DNA]</scope>
    <source>
        <strain evidence="7 8">DW5-4</strain>
    </source>
</reference>
<name>A0A081L821_9BACI</name>
<dbReference type="RefSeq" id="WP_034324133.1">
    <property type="nucleotide sequence ID" value="NZ_JAVIKA010000007.1"/>
</dbReference>
<feature type="transmembrane region" description="Helical" evidence="6">
    <location>
        <begin position="52"/>
        <end position="71"/>
    </location>
</feature>
<evidence type="ECO:0000256" key="6">
    <source>
        <dbReference type="RuleBase" id="RU363041"/>
    </source>
</evidence>
<feature type="transmembrane region" description="Helical" evidence="6">
    <location>
        <begin position="207"/>
        <end position="225"/>
    </location>
</feature>
<comment type="similarity">
    <text evidence="2 6">Belongs to the 4-toluene sulfonate uptake permease (TSUP) (TC 2.A.102) family.</text>
</comment>